<dbReference type="InterPro" id="IPR000719">
    <property type="entry name" value="Prot_kinase_dom"/>
</dbReference>
<dbReference type="SUPFAM" id="SSF56112">
    <property type="entry name" value="Protein kinase-like (PK-like)"/>
    <property type="match status" value="1"/>
</dbReference>
<dbReference type="Gene3D" id="1.10.510.10">
    <property type="entry name" value="Transferase(Phosphotransferase) domain 1"/>
    <property type="match status" value="1"/>
</dbReference>
<evidence type="ECO:0000256" key="10">
    <source>
        <dbReference type="ARBA" id="ARBA00023136"/>
    </source>
</evidence>
<dbReference type="HOGENOM" id="CLU_000288_21_4_1"/>
<evidence type="ECO:0000313" key="15">
    <source>
        <dbReference type="EnsemblPlants" id="OB08G19560.1"/>
    </source>
</evidence>
<reference evidence="15" key="2">
    <citation type="submission" date="2013-04" db="UniProtKB">
        <authorList>
            <consortium name="EnsemblPlants"/>
        </authorList>
    </citation>
    <scope>IDENTIFICATION</scope>
</reference>
<reference evidence="15" key="1">
    <citation type="journal article" date="2013" name="Nat. Commun.">
        <title>Whole-genome sequencing of Oryza brachyantha reveals mechanisms underlying Oryza genome evolution.</title>
        <authorList>
            <person name="Chen J."/>
            <person name="Huang Q."/>
            <person name="Gao D."/>
            <person name="Wang J."/>
            <person name="Lang Y."/>
            <person name="Liu T."/>
            <person name="Li B."/>
            <person name="Bai Z."/>
            <person name="Luis Goicoechea J."/>
            <person name="Liang C."/>
            <person name="Chen C."/>
            <person name="Zhang W."/>
            <person name="Sun S."/>
            <person name="Liao Y."/>
            <person name="Zhang X."/>
            <person name="Yang L."/>
            <person name="Song C."/>
            <person name="Wang M."/>
            <person name="Shi J."/>
            <person name="Liu G."/>
            <person name="Liu J."/>
            <person name="Zhou H."/>
            <person name="Zhou W."/>
            <person name="Yu Q."/>
            <person name="An N."/>
            <person name="Chen Y."/>
            <person name="Cai Q."/>
            <person name="Wang B."/>
            <person name="Liu B."/>
            <person name="Min J."/>
            <person name="Huang Y."/>
            <person name="Wu H."/>
            <person name="Li Z."/>
            <person name="Zhang Y."/>
            <person name="Yin Y."/>
            <person name="Song W."/>
            <person name="Jiang J."/>
            <person name="Jackson S.A."/>
            <person name="Wing R.A."/>
            <person name="Wang J."/>
            <person name="Chen M."/>
        </authorList>
    </citation>
    <scope>NUCLEOTIDE SEQUENCE [LARGE SCALE GENOMIC DNA]</scope>
    <source>
        <strain evidence="15">cv. IRGC 101232</strain>
    </source>
</reference>
<organism evidence="15">
    <name type="scientific">Oryza brachyantha</name>
    <name type="common">malo sina</name>
    <dbReference type="NCBI Taxonomy" id="4533"/>
    <lineage>
        <taxon>Eukaryota</taxon>
        <taxon>Viridiplantae</taxon>
        <taxon>Streptophyta</taxon>
        <taxon>Embryophyta</taxon>
        <taxon>Tracheophyta</taxon>
        <taxon>Spermatophyta</taxon>
        <taxon>Magnoliopsida</taxon>
        <taxon>Liliopsida</taxon>
        <taxon>Poales</taxon>
        <taxon>Poaceae</taxon>
        <taxon>BOP clade</taxon>
        <taxon>Oryzoideae</taxon>
        <taxon>Oryzeae</taxon>
        <taxon>Oryzinae</taxon>
        <taxon>Oryza</taxon>
    </lineage>
</organism>
<evidence type="ECO:0000256" key="5">
    <source>
        <dbReference type="ARBA" id="ARBA00022729"/>
    </source>
</evidence>
<keyword evidence="10" id="KW-0472">Membrane</keyword>
<name>J3MS77_ORYBR</name>
<dbReference type="Pfam" id="PF00069">
    <property type="entry name" value="Pkinase"/>
    <property type="match status" value="1"/>
</dbReference>
<dbReference type="PROSITE" id="PS00107">
    <property type="entry name" value="PROTEIN_KINASE_ATP"/>
    <property type="match status" value="1"/>
</dbReference>
<evidence type="ECO:0000256" key="2">
    <source>
        <dbReference type="ARBA" id="ARBA00022527"/>
    </source>
</evidence>
<keyword evidence="4" id="KW-0812">Transmembrane</keyword>
<dbReference type="Proteomes" id="UP000006038">
    <property type="component" value="Chromosome 8"/>
</dbReference>
<keyword evidence="6 12" id="KW-0547">Nucleotide-binding</keyword>
<keyword evidence="16" id="KW-1185">Reference proteome</keyword>
<dbReference type="GO" id="GO:0004674">
    <property type="term" value="F:protein serine/threonine kinase activity"/>
    <property type="evidence" value="ECO:0007669"/>
    <property type="project" value="UniProtKB-KW"/>
</dbReference>
<dbReference type="GO" id="GO:0016020">
    <property type="term" value="C:membrane"/>
    <property type="evidence" value="ECO:0007669"/>
    <property type="project" value="UniProtKB-SubCell"/>
</dbReference>
<dbReference type="OMA" id="PEVFWRH"/>
<dbReference type="Gramene" id="OB08G19560.1">
    <property type="protein sequence ID" value="OB08G19560.1"/>
    <property type="gene ID" value="OB08G19560"/>
</dbReference>
<dbReference type="STRING" id="4533.J3MS77"/>
<keyword evidence="7" id="KW-0418">Kinase</keyword>
<evidence type="ECO:0000256" key="3">
    <source>
        <dbReference type="ARBA" id="ARBA00022679"/>
    </source>
</evidence>
<feature type="binding site" evidence="12">
    <location>
        <position position="90"/>
    </location>
    <ligand>
        <name>ATP</name>
        <dbReference type="ChEBI" id="CHEBI:30616"/>
    </ligand>
</feature>
<evidence type="ECO:0000256" key="13">
    <source>
        <dbReference type="RuleBase" id="RU000304"/>
    </source>
</evidence>
<dbReference type="SMART" id="SM00220">
    <property type="entry name" value="S_TKc"/>
    <property type="match status" value="1"/>
</dbReference>
<keyword evidence="8 12" id="KW-0067">ATP-binding</keyword>
<evidence type="ECO:0000313" key="16">
    <source>
        <dbReference type="Proteomes" id="UP000006038"/>
    </source>
</evidence>
<protein>
    <recommendedName>
        <fullName evidence="14">Protein kinase domain-containing protein</fullName>
    </recommendedName>
</protein>
<keyword evidence="2 13" id="KW-0723">Serine/threonine-protein kinase</keyword>
<accession>J3MS77</accession>
<comment type="similarity">
    <text evidence="13">Belongs to the protein kinase superfamily.</text>
</comment>
<sequence>IIASASTLLGLSILVLVVFLVYNKQKCLFPGRWRSKNAPRIQSLLRSQIKSYTYSEVRKMTKSFADTLGKGGYGTVYKGILSDGSEIAVKMLEASDGDGFVNEVASIGRTSHINVVTLLGFCLNGSKGALIYEYMPNGSLDKYAVGVSDNTMQGENSLSWEKLYGILVGIAQGLDYLHRWCNHRVVHLDIKSQNILLDQDFHPKISDFGLAKLCKPKESKISIGGARGTIGYMAPEVFWVRRGAVTTKSDVFSYGMLVLQMVGVRENMKADTTDTGSKYFPEWLYDVSSQEAACNATGTSTSEVARKLVIIGLWCIQSTPEDWPCMSEVIDMFDTSVSDLQLPPRVSCCGNDNQS</sequence>
<dbReference type="FunFam" id="1.10.510.10:FF:000590">
    <property type="entry name" value="PR5-like receptor kinase"/>
    <property type="match status" value="1"/>
</dbReference>
<dbReference type="AlphaFoldDB" id="J3MS77"/>
<dbReference type="InterPro" id="IPR008271">
    <property type="entry name" value="Ser/Thr_kinase_AS"/>
</dbReference>
<comment type="subcellular location">
    <subcellularLocation>
        <location evidence="1">Membrane</location>
        <topology evidence="1">Single-pass type I membrane protein</topology>
    </subcellularLocation>
</comment>
<dbReference type="PROSITE" id="PS00108">
    <property type="entry name" value="PROTEIN_KINASE_ST"/>
    <property type="match status" value="1"/>
</dbReference>
<feature type="domain" description="Protein kinase" evidence="14">
    <location>
        <begin position="62"/>
        <end position="337"/>
    </location>
</feature>
<evidence type="ECO:0000256" key="1">
    <source>
        <dbReference type="ARBA" id="ARBA00004479"/>
    </source>
</evidence>
<dbReference type="InterPro" id="IPR045874">
    <property type="entry name" value="LRK10/LRL21-25-like"/>
</dbReference>
<evidence type="ECO:0000256" key="12">
    <source>
        <dbReference type="PROSITE-ProRule" id="PRU10141"/>
    </source>
</evidence>
<dbReference type="InterPro" id="IPR017441">
    <property type="entry name" value="Protein_kinase_ATP_BS"/>
</dbReference>
<evidence type="ECO:0000256" key="9">
    <source>
        <dbReference type="ARBA" id="ARBA00022989"/>
    </source>
</evidence>
<dbReference type="PROSITE" id="PS50011">
    <property type="entry name" value="PROTEIN_KINASE_DOM"/>
    <property type="match status" value="1"/>
</dbReference>
<keyword evidence="11" id="KW-0325">Glycoprotein</keyword>
<dbReference type="GO" id="GO:0005524">
    <property type="term" value="F:ATP binding"/>
    <property type="evidence" value="ECO:0007669"/>
    <property type="project" value="UniProtKB-UniRule"/>
</dbReference>
<keyword evidence="3" id="KW-0808">Transferase</keyword>
<keyword evidence="9" id="KW-1133">Transmembrane helix</keyword>
<evidence type="ECO:0000256" key="7">
    <source>
        <dbReference type="ARBA" id="ARBA00022777"/>
    </source>
</evidence>
<dbReference type="Gene3D" id="3.30.200.20">
    <property type="entry name" value="Phosphorylase Kinase, domain 1"/>
    <property type="match status" value="1"/>
</dbReference>
<evidence type="ECO:0000256" key="6">
    <source>
        <dbReference type="ARBA" id="ARBA00022741"/>
    </source>
</evidence>
<dbReference type="InterPro" id="IPR011009">
    <property type="entry name" value="Kinase-like_dom_sf"/>
</dbReference>
<evidence type="ECO:0000256" key="4">
    <source>
        <dbReference type="ARBA" id="ARBA00022692"/>
    </source>
</evidence>
<dbReference type="PANTHER" id="PTHR27009">
    <property type="entry name" value="RUST RESISTANCE KINASE LR10-RELATED"/>
    <property type="match status" value="1"/>
</dbReference>
<evidence type="ECO:0000256" key="11">
    <source>
        <dbReference type="ARBA" id="ARBA00023180"/>
    </source>
</evidence>
<proteinExistence type="inferred from homology"/>
<keyword evidence="5" id="KW-0732">Signal</keyword>
<evidence type="ECO:0000256" key="8">
    <source>
        <dbReference type="ARBA" id="ARBA00022840"/>
    </source>
</evidence>
<evidence type="ECO:0000259" key="14">
    <source>
        <dbReference type="PROSITE" id="PS50011"/>
    </source>
</evidence>
<dbReference type="EnsemblPlants" id="OB08G19560.1">
    <property type="protein sequence ID" value="OB08G19560.1"/>
    <property type="gene ID" value="OB08G19560"/>
</dbReference>